<comment type="caution">
    <text evidence="1">The sequence shown here is derived from an EMBL/GenBank/DDBJ whole genome shotgun (WGS) entry which is preliminary data.</text>
</comment>
<evidence type="ECO:0000313" key="1">
    <source>
        <dbReference type="EMBL" id="MPC48765.1"/>
    </source>
</evidence>
<proteinExistence type="predicted"/>
<dbReference type="EMBL" id="VSRR010008454">
    <property type="protein sequence ID" value="MPC48765.1"/>
    <property type="molecule type" value="Genomic_DNA"/>
</dbReference>
<gene>
    <name evidence="1" type="ORF">E2C01_042547</name>
</gene>
<reference evidence="1 2" key="1">
    <citation type="submission" date="2019-05" db="EMBL/GenBank/DDBJ databases">
        <title>Another draft genome of Portunus trituberculatus and its Hox gene families provides insights of decapod evolution.</title>
        <authorList>
            <person name="Jeong J.-H."/>
            <person name="Song I."/>
            <person name="Kim S."/>
            <person name="Choi T."/>
            <person name="Kim D."/>
            <person name="Ryu S."/>
            <person name="Kim W."/>
        </authorList>
    </citation>
    <scope>NUCLEOTIDE SEQUENCE [LARGE SCALE GENOMIC DNA]</scope>
    <source>
        <tissue evidence="1">Muscle</tissue>
    </source>
</reference>
<organism evidence="1 2">
    <name type="scientific">Portunus trituberculatus</name>
    <name type="common">Swimming crab</name>
    <name type="synonym">Neptunus trituberculatus</name>
    <dbReference type="NCBI Taxonomy" id="210409"/>
    <lineage>
        <taxon>Eukaryota</taxon>
        <taxon>Metazoa</taxon>
        <taxon>Ecdysozoa</taxon>
        <taxon>Arthropoda</taxon>
        <taxon>Crustacea</taxon>
        <taxon>Multicrustacea</taxon>
        <taxon>Malacostraca</taxon>
        <taxon>Eumalacostraca</taxon>
        <taxon>Eucarida</taxon>
        <taxon>Decapoda</taxon>
        <taxon>Pleocyemata</taxon>
        <taxon>Brachyura</taxon>
        <taxon>Eubrachyura</taxon>
        <taxon>Portunoidea</taxon>
        <taxon>Portunidae</taxon>
        <taxon>Portuninae</taxon>
        <taxon>Portunus</taxon>
    </lineage>
</organism>
<sequence>MGLCQLATRGEARRGGMGRTWLFQTKPHHHHAARKLQ</sequence>
<evidence type="ECO:0000313" key="2">
    <source>
        <dbReference type="Proteomes" id="UP000324222"/>
    </source>
</evidence>
<dbReference type="Proteomes" id="UP000324222">
    <property type="component" value="Unassembled WGS sequence"/>
</dbReference>
<dbReference type="AlphaFoldDB" id="A0A5B7FTX2"/>
<accession>A0A5B7FTX2</accession>
<keyword evidence="2" id="KW-1185">Reference proteome</keyword>
<protein>
    <submittedName>
        <fullName evidence="1">Uncharacterized protein</fullName>
    </submittedName>
</protein>
<name>A0A5B7FTX2_PORTR</name>